<evidence type="ECO:0000259" key="6">
    <source>
        <dbReference type="Pfam" id="PF00496"/>
    </source>
</evidence>
<dbReference type="Pfam" id="PF00496">
    <property type="entry name" value="SBP_bac_5"/>
    <property type="match status" value="1"/>
</dbReference>
<dbReference type="InterPro" id="IPR000914">
    <property type="entry name" value="SBP_5_dom"/>
</dbReference>
<dbReference type="Proteomes" id="UP000191135">
    <property type="component" value="Chromosome"/>
</dbReference>
<accession>A0A1U9YVW9</accession>
<feature type="domain" description="Solute-binding protein family 5" evidence="6">
    <location>
        <begin position="72"/>
        <end position="404"/>
    </location>
</feature>
<dbReference type="PANTHER" id="PTHR30290">
    <property type="entry name" value="PERIPLASMIC BINDING COMPONENT OF ABC TRANSPORTER"/>
    <property type="match status" value="1"/>
</dbReference>
<dbReference type="InterPro" id="IPR030678">
    <property type="entry name" value="Peptide/Ni-bd"/>
</dbReference>
<dbReference type="eggNOG" id="COG0747">
    <property type="taxonomic scope" value="Bacteria"/>
</dbReference>
<dbReference type="Gene3D" id="3.10.105.10">
    <property type="entry name" value="Dipeptide-binding Protein, Domain 3"/>
    <property type="match status" value="1"/>
</dbReference>
<evidence type="ECO:0000313" key="7">
    <source>
        <dbReference type="EMBL" id="AQZ49593.1"/>
    </source>
</evidence>
<keyword evidence="3" id="KW-0813">Transport</keyword>
<gene>
    <name evidence="7" type="primary">dppA_2</name>
    <name evidence="7" type="ORF">Mame_00210</name>
</gene>
<dbReference type="CDD" id="cd00995">
    <property type="entry name" value="PBP2_NikA_DppA_OppA_like"/>
    <property type="match status" value="1"/>
</dbReference>
<dbReference type="KEGG" id="mmed:Mame_00210"/>
<dbReference type="Gene3D" id="3.40.190.10">
    <property type="entry name" value="Periplasmic binding protein-like II"/>
    <property type="match status" value="1"/>
</dbReference>
<feature type="chain" id="PRO_5010737507" evidence="5">
    <location>
        <begin position="30"/>
        <end position="495"/>
    </location>
</feature>
<proteinExistence type="inferred from homology"/>
<dbReference type="AlphaFoldDB" id="A0A1U9YVW9"/>
<sequence precursor="true">MTFQFNGWRKCVSAVALAAALAVPGAAFAETLTIASPGDAQPKNILPIRAGNTSWVQAVFEPLVRIMPGDDTPQPVLAKSWTVSEDGKTVTFELEDGVTFHSGRPFTSADVKFTLETAADKASASQFSFIASAISEIATPSDTEVVLTLERPMPNLFEFLSQTVIVDKDTYDQRADGKVLVGTGPYKFADWVPGASIRMVSYDGYRDPSAHAFDEIDIAVITDPTAMISALRSNRAQLAMQMQPRDAIELSGNPMYQTVPTAGSIYPLGVNVTDAPFDDKRVRQAVGYAIDRDRINQQIFDGLGTPTDLFWPTSDEQAQHYAYNPDKARELLKEAGAEGATATVALHALPSQRAIFEIVQNNLTDAGFKVEANILDPSTYGQQQIAGELGPVFIQLHGMDGLSPATLLSAAPALRDGNPSHFWTDEYLKLRDAVQSAANKQASDDAVKALGDYLLDQAFNLNILSAPTLSVSTTNLEGVEYTTTGYIVFNHASGG</sequence>
<keyword evidence="4 5" id="KW-0732">Signal</keyword>
<reference evidence="7 8" key="1">
    <citation type="submission" date="2017-03" db="EMBL/GenBank/DDBJ databases">
        <title>Foreign affairs: Plasmid Transfer between Roseobacters and Rhizobia.</title>
        <authorList>
            <person name="Bartling P."/>
            <person name="Bunk B."/>
            <person name="Overmann J."/>
            <person name="Brinkmann H."/>
            <person name="Petersen J."/>
        </authorList>
    </citation>
    <scope>NUCLEOTIDE SEQUENCE [LARGE SCALE GENOMIC DNA]</scope>
    <source>
        <strain evidence="7 8">MACL11</strain>
    </source>
</reference>
<evidence type="ECO:0000313" key="8">
    <source>
        <dbReference type="Proteomes" id="UP000191135"/>
    </source>
</evidence>
<evidence type="ECO:0000256" key="2">
    <source>
        <dbReference type="ARBA" id="ARBA00005695"/>
    </source>
</evidence>
<dbReference type="GO" id="GO:0015833">
    <property type="term" value="P:peptide transport"/>
    <property type="evidence" value="ECO:0007669"/>
    <property type="project" value="TreeGrafter"/>
</dbReference>
<dbReference type="GO" id="GO:0030288">
    <property type="term" value="C:outer membrane-bounded periplasmic space"/>
    <property type="evidence" value="ECO:0007669"/>
    <property type="project" value="UniProtKB-ARBA"/>
</dbReference>
<comment type="similarity">
    <text evidence="2">Belongs to the bacterial solute-binding protein 5 family.</text>
</comment>
<dbReference type="GO" id="GO:1904680">
    <property type="term" value="F:peptide transmembrane transporter activity"/>
    <property type="evidence" value="ECO:0007669"/>
    <property type="project" value="TreeGrafter"/>
</dbReference>
<dbReference type="STRING" id="1122214.Mame_00210"/>
<dbReference type="PIRSF" id="PIRSF002741">
    <property type="entry name" value="MppA"/>
    <property type="match status" value="1"/>
</dbReference>
<protein>
    <submittedName>
        <fullName evidence="7">Dipeptide-binding protein</fullName>
    </submittedName>
</protein>
<comment type="subcellular location">
    <subcellularLocation>
        <location evidence="1">Periplasm</location>
    </subcellularLocation>
</comment>
<evidence type="ECO:0000256" key="4">
    <source>
        <dbReference type="ARBA" id="ARBA00022729"/>
    </source>
</evidence>
<dbReference type="PANTHER" id="PTHR30290:SF9">
    <property type="entry name" value="OLIGOPEPTIDE-BINDING PROTEIN APPA"/>
    <property type="match status" value="1"/>
</dbReference>
<dbReference type="RefSeq" id="WP_018063355.1">
    <property type="nucleotide sequence ID" value="NZ_AQWH01000003.1"/>
</dbReference>
<evidence type="ECO:0000256" key="1">
    <source>
        <dbReference type="ARBA" id="ARBA00004418"/>
    </source>
</evidence>
<keyword evidence="8" id="KW-1185">Reference proteome</keyword>
<dbReference type="OrthoDB" id="9803988at2"/>
<feature type="signal peptide" evidence="5">
    <location>
        <begin position="1"/>
        <end position="29"/>
    </location>
</feature>
<name>A0A1U9YVW9_9HYPH</name>
<organism evidence="7 8">
    <name type="scientific">Martelella mediterranea DSM 17316</name>
    <dbReference type="NCBI Taxonomy" id="1122214"/>
    <lineage>
        <taxon>Bacteria</taxon>
        <taxon>Pseudomonadati</taxon>
        <taxon>Pseudomonadota</taxon>
        <taxon>Alphaproteobacteria</taxon>
        <taxon>Hyphomicrobiales</taxon>
        <taxon>Aurantimonadaceae</taxon>
        <taxon>Martelella</taxon>
    </lineage>
</organism>
<evidence type="ECO:0000256" key="3">
    <source>
        <dbReference type="ARBA" id="ARBA00022448"/>
    </source>
</evidence>
<dbReference type="GO" id="GO:0043190">
    <property type="term" value="C:ATP-binding cassette (ABC) transporter complex"/>
    <property type="evidence" value="ECO:0007669"/>
    <property type="project" value="InterPro"/>
</dbReference>
<evidence type="ECO:0000256" key="5">
    <source>
        <dbReference type="SAM" id="SignalP"/>
    </source>
</evidence>
<dbReference type="InterPro" id="IPR039424">
    <property type="entry name" value="SBP_5"/>
</dbReference>
<dbReference type="SUPFAM" id="SSF53850">
    <property type="entry name" value="Periplasmic binding protein-like II"/>
    <property type="match status" value="1"/>
</dbReference>
<dbReference type="EMBL" id="CP020330">
    <property type="protein sequence ID" value="AQZ49593.1"/>
    <property type="molecule type" value="Genomic_DNA"/>
</dbReference>